<evidence type="ECO:0000313" key="9">
    <source>
        <dbReference type="EMBL" id="OQR81448.1"/>
    </source>
</evidence>
<dbReference type="AlphaFoldDB" id="A0A1V9Y700"/>
<evidence type="ECO:0000313" key="10">
    <source>
        <dbReference type="Proteomes" id="UP000243217"/>
    </source>
</evidence>
<dbReference type="Proteomes" id="UP000243217">
    <property type="component" value="Unassembled WGS sequence"/>
</dbReference>
<feature type="transmembrane region" description="Helical" evidence="7">
    <location>
        <begin position="516"/>
        <end position="539"/>
    </location>
</feature>
<dbReference type="PANTHER" id="PTHR19229:SF36">
    <property type="entry name" value="ATP-BINDING CASSETTE SUB-FAMILY A MEMBER 2"/>
    <property type="match status" value="1"/>
</dbReference>
<dbReference type="GO" id="GO:0005319">
    <property type="term" value="F:lipid transporter activity"/>
    <property type="evidence" value="ECO:0007669"/>
    <property type="project" value="TreeGrafter"/>
</dbReference>
<evidence type="ECO:0000256" key="1">
    <source>
        <dbReference type="ARBA" id="ARBA00004141"/>
    </source>
</evidence>
<dbReference type="GO" id="GO:0005524">
    <property type="term" value="F:ATP binding"/>
    <property type="evidence" value="ECO:0007669"/>
    <property type="project" value="UniProtKB-KW"/>
</dbReference>
<evidence type="ECO:0000256" key="3">
    <source>
        <dbReference type="ARBA" id="ARBA00022692"/>
    </source>
</evidence>
<dbReference type="InterPro" id="IPR027417">
    <property type="entry name" value="P-loop_NTPase"/>
</dbReference>
<name>A0A1V9Y700_9STRA</name>
<feature type="transmembrane region" description="Helical" evidence="7">
    <location>
        <begin position="560"/>
        <end position="589"/>
    </location>
</feature>
<protein>
    <submittedName>
        <fullName evidence="9">ATP-binding Cassette (ABC) Superfamily</fullName>
    </submittedName>
</protein>
<keyword evidence="4" id="KW-0677">Repeat</keyword>
<comment type="subcellular location">
    <subcellularLocation>
        <location evidence="1">Membrane</location>
        <topology evidence="1">Multi-pass membrane protein</topology>
    </subcellularLocation>
</comment>
<comment type="caution">
    <text evidence="9">The sequence shown here is derived from an EMBL/GenBank/DDBJ whole genome shotgun (WGS) entry which is preliminary data.</text>
</comment>
<evidence type="ECO:0000259" key="8">
    <source>
        <dbReference type="Pfam" id="PF12698"/>
    </source>
</evidence>
<accession>A0A1V9Y700</accession>
<feature type="domain" description="ABC-2 type transporter transmembrane" evidence="8">
    <location>
        <begin position="456"/>
        <end position="621"/>
    </location>
</feature>
<dbReference type="InterPro" id="IPR013525">
    <property type="entry name" value="ABC2_TM"/>
</dbReference>
<sequence length="633" mass="70466">MTSHSIANTIPGTDLANCKVKLTYMGYVNTDPTATYAIPKECAIVPYKIGITPKTDYTVKYFGGLMDQWYPRVPLTNYSLGQYGDELAIPSFSDSVMYIDTEDNLQNYVTGISFNAEPLGSKYGMDTQHPNLNAAIVFDSVPPKLDTVGSFDYTSSNELNKRRGKIKEVGLTEKREVFLSSLSSVFLDEPTSGMNPYSRRSTWELILNNGMNSIFVLTTHFMDEAGILGDRIAIMAEGQVKCCGSSLFLKNRFGAGYNLTIVKETLTNGYEPLLVFNLDEFQCREKIKLLLLLYSFSIMFLQLKCFPVLGLRLALIQKRFRVARRDKRVMIFSIALPCLLVFVGYMLLHNSALLKNDPKVRLDLSVSYHSYSAGAKTPLPFICASDDDGMCSGWGIAATRGVPVQYTQSERLAIDSNVTVFSVPYAHIINQTTIPQTCVLLGEQIYERGYDDNILGQYAVNTTSIHAAPMHRAIIDEALVKYIVSSLPGTQSMSVTVNNHPFPITAQTRTLFGSFFSFKACFFVVTAMTFFPTSIVTFLTKEKQNECNSKHQQLVSGLSLPAFWLSNYCFDLLLYVIPLAAALIMIKAFDIQALISNNCSACATNTPEAVFLLFFFFGLLSHHSLIALHVILV</sequence>
<evidence type="ECO:0000256" key="5">
    <source>
        <dbReference type="ARBA" id="ARBA00022989"/>
    </source>
</evidence>
<dbReference type="GO" id="GO:0140359">
    <property type="term" value="F:ABC-type transporter activity"/>
    <property type="evidence" value="ECO:0007669"/>
    <property type="project" value="InterPro"/>
</dbReference>
<keyword evidence="9" id="KW-0547">Nucleotide-binding</keyword>
<organism evidence="9 10">
    <name type="scientific">Thraustotheca clavata</name>
    <dbReference type="NCBI Taxonomy" id="74557"/>
    <lineage>
        <taxon>Eukaryota</taxon>
        <taxon>Sar</taxon>
        <taxon>Stramenopiles</taxon>
        <taxon>Oomycota</taxon>
        <taxon>Saprolegniomycetes</taxon>
        <taxon>Saprolegniales</taxon>
        <taxon>Achlyaceae</taxon>
        <taxon>Thraustotheca</taxon>
    </lineage>
</organism>
<reference evidence="9 10" key="1">
    <citation type="journal article" date="2014" name="Genome Biol. Evol.">
        <title>The secreted proteins of Achlya hypogyna and Thraustotheca clavata identify the ancestral oomycete secretome and reveal gene acquisitions by horizontal gene transfer.</title>
        <authorList>
            <person name="Misner I."/>
            <person name="Blouin N."/>
            <person name="Leonard G."/>
            <person name="Richards T.A."/>
            <person name="Lane C.E."/>
        </authorList>
    </citation>
    <scope>NUCLEOTIDE SEQUENCE [LARGE SCALE GENOMIC DNA]</scope>
    <source>
        <strain evidence="9 10">ATCC 34112</strain>
    </source>
</reference>
<dbReference type="OrthoDB" id="10255969at2759"/>
<evidence type="ECO:0000256" key="7">
    <source>
        <dbReference type="SAM" id="Phobius"/>
    </source>
</evidence>
<dbReference type="Pfam" id="PF12698">
    <property type="entry name" value="ABC2_membrane_3"/>
    <property type="match status" value="1"/>
</dbReference>
<dbReference type="SUPFAM" id="SSF52540">
    <property type="entry name" value="P-loop containing nucleoside triphosphate hydrolases"/>
    <property type="match status" value="1"/>
</dbReference>
<keyword evidence="9" id="KW-0067">ATP-binding</keyword>
<proteinExistence type="predicted"/>
<keyword evidence="10" id="KW-1185">Reference proteome</keyword>
<evidence type="ECO:0000256" key="4">
    <source>
        <dbReference type="ARBA" id="ARBA00022737"/>
    </source>
</evidence>
<gene>
    <name evidence="9" type="ORF">THRCLA_23369</name>
</gene>
<dbReference type="InterPro" id="IPR026082">
    <property type="entry name" value="ABCA"/>
</dbReference>
<feature type="transmembrane region" description="Helical" evidence="7">
    <location>
        <begin position="609"/>
        <end position="632"/>
    </location>
</feature>
<dbReference type="GO" id="GO:0016020">
    <property type="term" value="C:membrane"/>
    <property type="evidence" value="ECO:0007669"/>
    <property type="project" value="UniProtKB-SubCell"/>
</dbReference>
<dbReference type="Gene3D" id="3.40.50.300">
    <property type="entry name" value="P-loop containing nucleotide triphosphate hydrolases"/>
    <property type="match status" value="1"/>
</dbReference>
<feature type="transmembrane region" description="Helical" evidence="7">
    <location>
        <begin position="329"/>
        <end position="348"/>
    </location>
</feature>
<dbReference type="PANTHER" id="PTHR19229">
    <property type="entry name" value="ATP-BINDING CASSETTE TRANSPORTER SUBFAMILY A ABCA"/>
    <property type="match status" value="1"/>
</dbReference>
<evidence type="ECO:0000256" key="6">
    <source>
        <dbReference type="ARBA" id="ARBA00023136"/>
    </source>
</evidence>
<keyword evidence="6 7" id="KW-0472">Membrane</keyword>
<dbReference type="EMBL" id="JNBS01004989">
    <property type="protein sequence ID" value="OQR81448.1"/>
    <property type="molecule type" value="Genomic_DNA"/>
</dbReference>
<evidence type="ECO:0000256" key="2">
    <source>
        <dbReference type="ARBA" id="ARBA00022448"/>
    </source>
</evidence>
<keyword evidence="3 7" id="KW-0812">Transmembrane</keyword>
<feature type="transmembrane region" description="Helical" evidence="7">
    <location>
        <begin position="289"/>
        <end position="309"/>
    </location>
</feature>
<dbReference type="STRING" id="74557.A0A1V9Y700"/>
<keyword evidence="2" id="KW-0813">Transport</keyword>
<keyword evidence="5 7" id="KW-1133">Transmembrane helix</keyword>